<evidence type="ECO:0000256" key="4">
    <source>
        <dbReference type="ARBA" id="ARBA00022801"/>
    </source>
</evidence>
<dbReference type="GO" id="GO:0016020">
    <property type="term" value="C:membrane"/>
    <property type="evidence" value="ECO:0007669"/>
    <property type="project" value="UniProtKB-SubCell"/>
</dbReference>
<feature type="transmembrane region" description="Helical" evidence="9">
    <location>
        <begin position="262"/>
        <end position="283"/>
    </location>
</feature>
<dbReference type="EMBL" id="LR901325">
    <property type="protein sequence ID" value="CAD7248352.1"/>
    <property type="molecule type" value="Genomic_DNA"/>
</dbReference>
<feature type="binding site" evidence="8">
    <location>
        <position position="264"/>
    </location>
    <ligand>
        <name>Zn(2+)</name>
        <dbReference type="ChEBI" id="CHEBI:29105"/>
        <note>catalytic</note>
    </ligand>
</feature>
<dbReference type="PANTHER" id="PTHR46139:SF3">
    <property type="entry name" value="ALKALINE CERAMIDASE"/>
    <property type="match status" value="1"/>
</dbReference>
<feature type="transmembrane region" description="Helical" evidence="9">
    <location>
        <begin position="143"/>
        <end position="161"/>
    </location>
</feature>
<reference evidence="10" key="1">
    <citation type="submission" date="2020-11" db="EMBL/GenBank/DDBJ databases">
        <authorList>
            <person name="Tran Van P."/>
        </authorList>
    </citation>
    <scope>NUCLEOTIDE SEQUENCE</scope>
</reference>
<feature type="transmembrane region" description="Helical" evidence="9">
    <location>
        <begin position="113"/>
        <end position="131"/>
    </location>
</feature>
<evidence type="ECO:0000256" key="3">
    <source>
        <dbReference type="ARBA" id="ARBA00022692"/>
    </source>
</evidence>
<dbReference type="Pfam" id="PF05875">
    <property type="entry name" value="Ceramidase"/>
    <property type="match status" value="1"/>
</dbReference>
<keyword evidence="5 9" id="KW-1133">Transmembrane helix</keyword>
<feature type="binding site" evidence="7">
    <location>
        <position position="66"/>
    </location>
    <ligand>
        <name>Ca(2+)</name>
        <dbReference type="ChEBI" id="CHEBI:29108"/>
    </ligand>
</feature>
<comment type="cofactor">
    <cofactor evidence="8">
        <name>Zn(2+)</name>
        <dbReference type="ChEBI" id="CHEBI:29105"/>
    </cofactor>
</comment>
<sequence length="322" mass="36848">MGVIPSDKYDRIGILEVLEVLEVLEILLKSRKKWMDNLDAMGSSLDLMQTGLQIIWPLRPGTSKVDWCEDNYTFSPIVAELVNTVSNLLFLLLPPLLIFLFQPYGKLIQKEIHIIWILLFVIGAASAYFHATLSLLGQLLDELSILWAAIIGTTIWFPSRLLPNKLLLENRRLFRFLVAGIGLVCSVLCCIHPPFNAFALLSLVTPGMVLLYGELRRCHDSRVVRLGIRSTITWVVAIMCWINDRVFCDVWSSVQFPYLHGAWHILVCIAGYCSCVLFAYFYAVEEFPHRTLTLEYWPSPRFPELFSVPYINLNKGRLQKIV</sequence>
<feature type="binding site" evidence="7">
    <location>
        <position position="71"/>
    </location>
    <ligand>
        <name>Ca(2+)</name>
        <dbReference type="ChEBI" id="CHEBI:29108"/>
    </ligand>
</feature>
<organism evidence="10">
    <name type="scientific">Darwinula stevensoni</name>
    <dbReference type="NCBI Taxonomy" id="69355"/>
    <lineage>
        <taxon>Eukaryota</taxon>
        <taxon>Metazoa</taxon>
        <taxon>Ecdysozoa</taxon>
        <taxon>Arthropoda</taxon>
        <taxon>Crustacea</taxon>
        <taxon>Oligostraca</taxon>
        <taxon>Ostracoda</taxon>
        <taxon>Podocopa</taxon>
        <taxon>Podocopida</taxon>
        <taxon>Darwinulocopina</taxon>
        <taxon>Darwinuloidea</taxon>
        <taxon>Darwinulidae</taxon>
        <taxon>Darwinula</taxon>
    </lineage>
</organism>
<comment type="function">
    <text evidence="9">Hydrolyzes the sphingolipid ceramide into sphingosine and free fatty acid.</text>
</comment>
<evidence type="ECO:0000256" key="8">
    <source>
        <dbReference type="PIRSR" id="PIRSR608901-2"/>
    </source>
</evidence>
<keyword evidence="3 9" id="KW-0812">Transmembrane</keyword>
<evidence type="ECO:0000313" key="11">
    <source>
        <dbReference type="Proteomes" id="UP000677054"/>
    </source>
</evidence>
<proteinExistence type="inferred from homology"/>
<evidence type="ECO:0000256" key="7">
    <source>
        <dbReference type="PIRSR" id="PIRSR608901-1"/>
    </source>
</evidence>
<dbReference type="GO" id="GO:0046514">
    <property type="term" value="P:ceramide catabolic process"/>
    <property type="evidence" value="ECO:0007669"/>
    <property type="project" value="TreeGrafter"/>
</dbReference>
<feature type="transmembrane region" description="Helical" evidence="9">
    <location>
        <begin position="226"/>
        <end position="242"/>
    </location>
</feature>
<dbReference type="EC" id="3.5.1.-" evidence="9"/>
<evidence type="ECO:0000256" key="2">
    <source>
        <dbReference type="ARBA" id="ARBA00009780"/>
    </source>
</evidence>
<dbReference type="OrthoDB" id="187171at2759"/>
<feature type="transmembrane region" description="Helical" evidence="9">
    <location>
        <begin position="173"/>
        <end position="191"/>
    </location>
</feature>
<dbReference type="Proteomes" id="UP000677054">
    <property type="component" value="Unassembled WGS sequence"/>
</dbReference>
<feature type="binding site" evidence="7">
    <location>
        <position position="67"/>
    </location>
    <ligand>
        <name>Ca(2+)</name>
        <dbReference type="ChEBI" id="CHEBI:29108"/>
    </ligand>
</feature>
<dbReference type="EMBL" id="CAJPEV010001808">
    <property type="protein sequence ID" value="CAG0894418.1"/>
    <property type="molecule type" value="Genomic_DNA"/>
</dbReference>
<gene>
    <name evidence="10" type="ORF">DSTB1V02_LOCUS8168</name>
</gene>
<comment type="subcellular location">
    <subcellularLocation>
        <location evidence="1">Membrane</location>
        <topology evidence="1">Multi-pass membrane protein</topology>
    </subcellularLocation>
</comment>
<dbReference type="AlphaFoldDB" id="A0A7R8XLM2"/>
<comment type="similarity">
    <text evidence="2 9">Belongs to the alkaline ceramidase family.</text>
</comment>
<accession>A0A7R8XLM2</accession>
<dbReference type="GO" id="GO:0016811">
    <property type="term" value="F:hydrolase activity, acting on carbon-nitrogen (but not peptide) bonds, in linear amides"/>
    <property type="evidence" value="ECO:0007669"/>
    <property type="project" value="InterPro"/>
</dbReference>
<feature type="binding site" evidence="7">
    <location>
        <position position="80"/>
    </location>
    <ligand>
        <name>Ca(2+)</name>
        <dbReference type="ChEBI" id="CHEBI:29108"/>
    </ligand>
</feature>
<keyword evidence="11" id="KW-1185">Reference proteome</keyword>
<feature type="binding site" evidence="8">
    <location>
        <position position="260"/>
    </location>
    <ligand>
        <name>Zn(2+)</name>
        <dbReference type="ChEBI" id="CHEBI:29105"/>
        <note>catalytic</note>
    </ligand>
</feature>
<evidence type="ECO:0000256" key="1">
    <source>
        <dbReference type="ARBA" id="ARBA00004141"/>
    </source>
</evidence>
<protein>
    <recommendedName>
        <fullName evidence="9">Alkaline ceramidase</fullName>
        <ecNumber evidence="9">3.5.1.-</ecNumber>
    </recommendedName>
</protein>
<evidence type="ECO:0000256" key="9">
    <source>
        <dbReference type="RuleBase" id="RU364079"/>
    </source>
</evidence>
<name>A0A7R8XLM2_9CRUS</name>
<keyword evidence="4 9" id="KW-0378">Hydrolase</keyword>
<keyword evidence="9" id="KW-0443">Lipid metabolism</keyword>
<evidence type="ECO:0000256" key="5">
    <source>
        <dbReference type="ARBA" id="ARBA00022989"/>
    </source>
</evidence>
<keyword evidence="7" id="KW-0106">Calcium</keyword>
<keyword evidence="7" id="KW-0479">Metal-binding</keyword>
<feature type="transmembrane region" description="Helical" evidence="9">
    <location>
        <begin position="81"/>
        <end position="101"/>
    </location>
</feature>
<evidence type="ECO:0000256" key="6">
    <source>
        <dbReference type="ARBA" id="ARBA00023136"/>
    </source>
</evidence>
<dbReference type="PANTHER" id="PTHR46139">
    <property type="entry name" value="ALKALINE CERAMIDASE"/>
    <property type="match status" value="1"/>
</dbReference>
<feature type="binding site" evidence="8">
    <location>
        <position position="130"/>
    </location>
    <ligand>
        <name>Zn(2+)</name>
        <dbReference type="ChEBI" id="CHEBI:29105"/>
        <note>catalytic</note>
    </ligand>
</feature>
<dbReference type="InterPro" id="IPR008901">
    <property type="entry name" value="ACER"/>
</dbReference>
<feature type="binding site" evidence="7">
    <location>
        <position position="69"/>
    </location>
    <ligand>
        <name>Ca(2+)</name>
        <dbReference type="ChEBI" id="CHEBI:29108"/>
    </ligand>
</feature>
<dbReference type="GO" id="GO:0046872">
    <property type="term" value="F:metal ion binding"/>
    <property type="evidence" value="ECO:0007669"/>
    <property type="project" value="UniProtKB-KW"/>
</dbReference>
<keyword evidence="8" id="KW-0862">Zinc</keyword>
<feature type="transmembrane region" description="Helical" evidence="9">
    <location>
        <begin position="197"/>
        <end position="214"/>
    </location>
</feature>
<evidence type="ECO:0000313" key="10">
    <source>
        <dbReference type="EMBL" id="CAD7248352.1"/>
    </source>
</evidence>
<keyword evidence="6 9" id="KW-0472">Membrane</keyword>